<dbReference type="AlphaFoldDB" id="A0A1C6SFS9"/>
<name>A0A1C6SFS9_9ACTN</name>
<evidence type="ECO:0000313" key="3">
    <source>
        <dbReference type="Proteomes" id="UP000198906"/>
    </source>
</evidence>
<protein>
    <submittedName>
        <fullName evidence="2">Uncharacterized protein</fullName>
    </submittedName>
</protein>
<proteinExistence type="predicted"/>
<evidence type="ECO:0000313" key="2">
    <source>
        <dbReference type="EMBL" id="SCL28263.1"/>
    </source>
</evidence>
<gene>
    <name evidence="2" type="ORF">GA0074694_5060</name>
</gene>
<accession>A0A1C6SFS9</accession>
<feature type="region of interest" description="Disordered" evidence="1">
    <location>
        <begin position="39"/>
        <end position="64"/>
    </location>
</feature>
<dbReference type="EMBL" id="FMHU01000002">
    <property type="protein sequence ID" value="SCL28263.1"/>
    <property type="molecule type" value="Genomic_DNA"/>
</dbReference>
<organism evidence="2 3">
    <name type="scientific">Micromonospora inyonensis</name>
    <dbReference type="NCBI Taxonomy" id="47866"/>
    <lineage>
        <taxon>Bacteria</taxon>
        <taxon>Bacillati</taxon>
        <taxon>Actinomycetota</taxon>
        <taxon>Actinomycetes</taxon>
        <taxon>Micromonosporales</taxon>
        <taxon>Micromonosporaceae</taxon>
        <taxon>Micromonospora</taxon>
    </lineage>
</organism>
<reference evidence="3" key="1">
    <citation type="submission" date="2016-06" db="EMBL/GenBank/DDBJ databases">
        <authorList>
            <person name="Varghese N."/>
        </authorList>
    </citation>
    <scope>NUCLEOTIDE SEQUENCE [LARGE SCALE GENOMIC DNA]</scope>
    <source>
        <strain evidence="3">DSM 46123</strain>
    </source>
</reference>
<sequence>MPTSTSATTGPPADLVTADHIAPAEVRLRPAAHAALAADLRSDPTPADLTRPATTLGLTRPRVS</sequence>
<evidence type="ECO:0000256" key="1">
    <source>
        <dbReference type="SAM" id="MobiDB-lite"/>
    </source>
</evidence>
<dbReference type="RefSeq" id="WP_091462430.1">
    <property type="nucleotide sequence ID" value="NZ_FMHU01000002.1"/>
</dbReference>
<dbReference type="Proteomes" id="UP000198906">
    <property type="component" value="Unassembled WGS sequence"/>
</dbReference>
<keyword evidence="3" id="KW-1185">Reference proteome</keyword>